<dbReference type="Gene3D" id="1.10.30.50">
    <property type="match status" value="1"/>
</dbReference>
<dbReference type="AlphaFoldDB" id="A0A2C4QZG0"/>
<organism evidence="2 3">
    <name type="scientific">Bacillus toyonensis</name>
    <dbReference type="NCBI Taxonomy" id="155322"/>
    <lineage>
        <taxon>Bacteria</taxon>
        <taxon>Bacillati</taxon>
        <taxon>Bacillota</taxon>
        <taxon>Bacilli</taxon>
        <taxon>Bacillales</taxon>
        <taxon>Bacillaceae</taxon>
        <taxon>Bacillus</taxon>
        <taxon>Bacillus cereus group</taxon>
    </lineage>
</organism>
<evidence type="ECO:0000259" key="1">
    <source>
        <dbReference type="Pfam" id="PF01844"/>
    </source>
</evidence>
<proteinExistence type="predicted"/>
<dbReference type="EMBL" id="NUSQ01000059">
    <property type="protein sequence ID" value="PHD69873.1"/>
    <property type="molecule type" value="Genomic_DNA"/>
</dbReference>
<dbReference type="Pfam" id="PF01844">
    <property type="entry name" value="HNH"/>
    <property type="match status" value="1"/>
</dbReference>
<dbReference type="GO" id="GO:0004519">
    <property type="term" value="F:endonuclease activity"/>
    <property type="evidence" value="ECO:0007669"/>
    <property type="project" value="InterPro"/>
</dbReference>
<dbReference type="CDD" id="cd00085">
    <property type="entry name" value="HNHc"/>
    <property type="match status" value="1"/>
</dbReference>
<dbReference type="Proteomes" id="UP000225997">
    <property type="component" value="Unassembled WGS sequence"/>
</dbReference>
<accession>A0A2C4QZG0</accession>
<gene>
    <name evidence="2" type="ORF">COF40_14360</name>
</gene>
<dbReference type="GO" id="GO:0008270">
    <property type="term" value="F:zinc ion binding"/>
    <property type="evidence" value="ECO:0007669"/>
    <property type="project" value="InterPro"/>
</dbReference>
<name>A0A2C4QZG0_9BACI</name>
<evidence type="ECO:0000313" key="3">
    <source>
        <dbReference type="Proteomes" id="UP000225997"/>
    </source>
</evidence>
<comment type="caution">
    <text evidence="2">The sequence shown here is derived from an EMBL/GenBank/DDBJ whole genome shotgun (WGS) entry which is preliminary data.</text>
</comment>
<sequence length="130" mass="15128">MLMAMLTTCSHGKLIPIGTTCDCNKQTVARIKREPSDVDKLRNTHRWKRIVQPRIIERDGCVCQRCLIKYGIITTSKLSAHHIKPASKYIELFFDESNLVCLCMTCNRQLGTKEQLDFNYEIPNEYEYKL</sequence>
<protein>
    <recommendedName>
        <fullName evidence="1">HNH domain-containing protein</fullName>
    </recommendedName>
</protein>
<dbReference type="GO" id="GO:0003676">
    <property type="term" value="F:nucleic acid binding"/>
    <property type="evidence" value="ECO:0007669"/>
    <property type="project" value="InterPro"/>
</dbReference>
<evidence type="ECO:0000313" key="2">
    <source>
        <dbReference type="EMBL" id="PHD69873.1"/>
    </source>
</evidence>
<dbReference type="InterPro" id="IPR003615">
    <property type="entry name" value="HNH_nuc"/>
</dbReference>
<feature type="domain" description="HNH" evidence="1">
    <location>
        <begin position="63"/>
        <end position="112"/>
    </location>
</feature>
<reference evidence="2 3" key="1">
    <citation type="submission" date="2017-09" db="EMBL/GenBank/DDBJ databases">
        <title>Large-scale bioinformatics analysis of Bacillus genomes uncovers conserved roles of natural products in bacterial physiology.</title>
        <authorList>
            <consortium name="Agbiome Team Llc"/>
            <person name="Bleich R.M."/>
            <person name="Grubbs K.J."/>
            <person name="Santa Maria K.C."/>
            <person name="Allen S.E."/>
            <person name="Farag S."/>
            <person name="Shank E.A."/>
            <person name="Bowers A."/>
        </authorList>
    </citation>
    <scope>NUCLEOTIDE SEQUENCE [LARGE SCALE GENOMIC DNA]</scope>
    <source>
        <strain evidence="2 3">AFS044250</strain>
    </source>
</reference>
<dbReference type="InterPro" id="IPR002711">
    <property type="entry name" value="HNH"/>
</dbReference>